<dbReference type="PANTHER" id="PTHR13318">
    <property type="entry name" value="PARTNER OF PAIRED, ISOFORM B-RELATED"/>
    <property type="match status" value="1"/>
</dbReference>
<dbReference type="KEGG" id="gtt:GUITHDRAFT_111790"/>
<dbReference type="OMA" id="CQLITRE"/>
<evidence type="ECO:0000259" key="1">
    <source>
        <dbReference type="Pfam" id="PF25372"/>
    </source>
</evidence>
<feature type="domain" description="F-box/LRR-repeat protein 15-like leucin rich repeat" evidence="1">
    <location>
        <begin position="226"/>
        <end position="373"/>
    </location>
</feature>
<sequence>MESLTGEQKALLLNEVSRISSGELLNANKDLASFLASGASDIDLSGCSLLRPEVCKDMFTSVGSMQLISMNISDCHPYMSGLMLSEVWDHVPRLEKLEFRATSLLLNFNRAIKDLAVKCERITHIDLSLSVNLSDDAVSTLLASCRELRVLKVANCPRITDDAFRVQPISSSLAELEMWGNRAITDVALQRIGCNEDIRLRRLLLTGTSTTSRGLQSLNLDEVRTLELGECELFVEDIRFILLSARNLERLDLSWCDNVEDEMLGRIAGHAQCLTHLDMRKCSEITDVSMEQLCSTRSQLVHLGLARCDSLGDSSVRSICNHCKTLQSLDLSWLNEVTAAGIEEVVCKLSCLTSLKLEGCKPLCDSHLEMASRNLKVLREFHMGWCNSPTDDMIDELVTKLPSVIVWDYYGREHVGDLAKKRTKP</sequence>
<dbReference type="eggNOG" id="KOG4341">
    <property type="taxonomic scope" value="Eukaryota"/>
</dbReference>
<dbReference type="AlphaFoldDB" id="L1J119"/>
<dbReference type="InterPro" id="IPR057207">
    <property type="entry name" value="FBXL15_LRR"/>
</dbReference>
<dbReference type="GO" id="GO:0019005">
    <property type="term" value="C:SCF ubiquitin ligase complex"/>
    <property type="evidence" value="ECO:0007669"/>
    <property type="project" value="TreeGrafter"/>
</dbReference>
<keyword evidence="4" id="KW-1185">Reference proteome</keyword>
<dbReference type="PaxDb" id="55529-EKX42228"/>
<reference evidence="3" key="3">
    <citation type="submission" date="2015-06" db="UniProtKB">
        <authorList>
            <consortium name="EnsemblProtists"/>
        </authorList>
    </citation>
    <scope>IDENTIFICATION</scope>
</reference>
<name>L1J119_GUITC</name>
<dbReference type="STRING" id="905079.L1J119"/>
<dbReference type="InterPro" id="IPR032675">
    <property type="entry name" value="LRR_dom_sf"/>
</dbReference>
<dbReference type="Gene3D" id="3.80.10.10">
    <property type="entry name" value="Ribonuclease Inhibitor"/>
    <property type="match status" value="3"/>
</dbReference>
<gene>
    <name evidence="2" type="ORF">GUITHDRAFT_111790</name>
</gene>
<dbReference type="EnsemblProtists" id="EKX42228">
    <property type="protein sequence ID" value="EKX42228"/>
    <property type="gene ID" value="GUITHDRAFT_111790"/>
</dbReference>
<organism evidence="2">
    <name type="scientific">Guillardia theta (strain CCMP2712)</name>
    <name type="common">Cryptophyte</name>
    <dbReference type="NCBI Taxonomy" id="905079"/>
    <lineage>
        <taxon>Eukaryota</taxon>
        <taxon>Cryptophyceae</taxon>
        <taxon>Pyrenomonadales</taxon>
        <taxon>Geminigeraceae</taxon>
        <taxon>Guillardia</taxon>
    </lineage>
</organism>
<evidence type="ECO:0000313" key="3">
    <source>
        <dbReference type="EnsemblProtists" id="EKX42228"/>
    </source>
</evidence>
<dbReference type="GO" id="GO:0031146">
    <property type="term" value="P:SCF-dependent proteasomal ubiquitin-dependent protein catabolic process"/>
    <property type="evidence" value="ECO:0007669"/>
    <property type="project" value="TreeGrafter"/>
</dbReference>
<dbReference type="SMART" id="SM00367">
    <property type="entry name" value="LRR_CC"/>
    <property type="match status" value="7"/>
</dbReference>
<evidence type="ECO:0000313" key="2">
    <source>
        <dbReference type="EMBL" id="EKX42228.1"/>
    </source>
</evidence>
<proteinExistence type="predicted"/>
<dbReference type="Pfam" id="PF25372">
    <property type="entry name" value="DUF7885"/>
    <property type="match status" value="1"/>
</dbReference>
<dbReference type="Proteomes" id="UP000011087">
    <property type="component" value="Unassembled WGS sequence"/>
</dbReference>
<dbReference type="EMBL" id="JH993018">
    <property type="protein sequence ID" value="EKX42228.1"/>
    <property type="molecule type" value="Genomic_DNA"/>
</dbReference>
<reference evidence="2 4" key="1">
    <citation type="journal article" date="2012" name="Nature">
        <title>Algal genomes reveal evolutionary mosaicism and the fate of nucleomorphs.</title>
        <authorList>
            <consortium name="DOE Joint Genome Institute"/>
            <person name="Curtis B.A."/>
            <person name="Tanifuji G."/>
            <person name="Burki F."/>
            <person name="Gruber A."/>
            <person name="Irimia M."/>
            <person name="Maruyama S."/>
            <person name="Arias M.C."/>
            <person name="Ball S.G."/>
            <person name="Gile G.H."/>
            <person name="Hirakawa Y."/>
            <person name="Hopkins J.F."/>
            <person name="Kuo A."/>
            <person name="Rensing S.A."/>
            <person name="Schmutz J."/>
            <person name="Symeonidi A."/>
            <person name="Elias M."/>
            <person name="Eveleigh R.J."/>
            <person name="Herman E.K."/>
            <person name="Klute M.J."/>
            <person name="Nakayama T."/>
            <person name="Obornik M."/>
            <person name="Reyes-Prieto A."/>
            <person name="Armbrust E.V."/>
            <person name="Aves S.J."/>
            <person name="Beiko R.G."/>
            <person name="Coutinho P."/>
            <person name="Dacks J.B."/>
            <person name="Durnford D.G."/>
            <person name="Fast N.M."/>
            <person name="Green B.R."/>
            <person name="Grisdale C.J."/>
            <person name="Hempel F."/>
            <person name="Henrissat B."/>
            <person name="Hoppner M.P."/>
            <person name="Ishida K."/>
            <person name="Kim E."/>
            <person name="Koreny L."/>
            <person name="Kroth P.G."/>
            <person name="Liu Y."/>
            <person name="Malik S.B."/>
            <person name="Maier U.G."/>
            <person name="McRose D."/>
            <person name="Mock T."/>
            <person name="Neilson J.A."/>
            <person name="Onodera N.T."/>
            <person name="Poole A.M."/>
            <person name="Pritham E.J."/>
            <person name="Richards T.A."/>
            <person name="Rocap G."/>
            <person name="Roy S.W."/>
            <person name="Sarai C."/>
            <person name="Schaack S."/>
            <person name="Shirato S."/>
            <person name="Slamovits C.H."/>
            <person name="Spencer D.F."/>
            <person name="Suzuki S."/>
            <person name="Worden A.Z."/>
            <person name="Zauner S."/>
            <person name="Barry K."/>
            <person name="Bell C."/>
            <person name="Bharti A.K."/>
            <person name="Crow J.A."/>
            <person name="Grimwood J."/>
            <person name="Kramer R."/>
            <person name="Lindquist E."/>
            <person name="Lucas S."/>
            <person name="Salamov A."/>
            <person name="McFadden G.I."/>
            <person name="Lane C.E."/>
            <person name="Keeling P.J."/>
            <person name="Gray M.W."/>
            <person name="Grigoriev I.V."/>
            <person name="Archibald J.M."/>
        </authorList>
    </citation>
    <scope>NUCLEOTIDE SEQUENCE</scope>
    <source>
        <strain evidence="2 4">CCMP2712</strain>
    </source>
</reference>
<dbReference type="PANTHER" id="PTHR13318:SF190">
    <property type="entry name" value="PARTNER OF PAIRED, ISOFORM B"/>
    <property type="match status" value="1"/>
</dbReference>
<dbReference type="SUPFAM" id="SSF52047">
    <property type="entry name" value="RNI-like"/>
    <property type="match status" value="1"/>
</dbReference>
<dbReference type="GeneID" id="17298844"/>
<protein>
    <recommendedName>
        <fullName evidence="1">F-box/LRR-repeat protein 15-like leucin rich repeat domain-containing protein</fullName>
    </recommendedName>
</protein>
<evidence type="ECO:0000313" key="4">
    <source>
        <dbReference type="Proteomes" id="UP000011087"/>
    </source>
</evidence>
<accession>L1J119</accession>
<dbReference type="RefSeq" id="XP_005829208.1">
    <property type="nucleotide sequence ID" value="XM_005829151.1"/>
</dbReference>
<dbReference type="InterPro" id="IPR006553">
    <property type="entry name" value="Leu-rich_rpt_Cys-con_subtyp"/>
</dbReference>
<reference evidence="4" key="2">
    <citation type="submission" date="2012-11" db="EMBL/GenBank/DDBJ databases">
        <authorList>
            <person name="Kuo A."/>
            <person name="Curtis B.A."/>
            <person name="Tanifuji G."/>
            <person name="Burki F."/>
            <person name="Gruber A."/>
            <person name="Irimia M."/>
            <person name="Maruyama S."/>
            <person name="Arias M.C."/>
            <person name="Ball S.G."/>
            <person name="Gile G.H."/>
            <person name="Hirakawa Y."/>
            <person name="Hopkins J.F."/>
            <person name="Rensing S.A."/>
            <person name="Schmutz J."/>
            <person name="Symeonidi A."/>
            <person name="Elias M."/>
            <person name="Eveleigh R.J."/>
            <person name="Herman E.K."/>
            <person name="Klute M.J."/>
            <person name="Nakayama T."/>
            <person name="Obornik M."/>
            <person name="Reyes-Prieto A."/>
            <person name="Armbrust E.V."/>
            <person name="Aves S.J."/>
            <person name="Beiko R.G."/>
            <person name="Coutinho P."/>
            <person name="Dacks J.B."/>
            <person name="Durnford D.G."/>
            <person name="Fast N.M."/>
            <person name="Green B.R."/>
            <person name="Grisdale C."/>
            <person name="Hempe F."/>
            <person name="Henrissat B."/>
            <person name="Hoppner M.P."/>
            <person name="Ishida K.-I."/>
            <person name="Kim E."/>
            <person name="Koreny L."/>
            <person name="Kroth P.G."/>
            <person name="Liu Y."/>
            <person name="Malik S.-B."/>
            <person name="Maier U.G."/>
            <person name="McRose D."/>
            <person name="Mock T."/>
            <person name="Neilson J.A."/>
            <person name="Onodera N.T."/>
            <person name="Poole A.M."/>
            <person name="Pritham E.J."/>
            <person name="Richards T.A."/>
            <person name="Rocap G."/>
            <person name="Roy S.W."/>
            <person name="Sarai C."/>
            <person name="Schaack S."/>
            <person name="Shirato S."/>
            <person name="Slamovits C.H."/>
            <person name="Spencer D.F."/>
            <person name="Suzuki S."/>
            <person name="Worden A.Z."/>
            <person name="Zauner S."/>
            <person name="Barry K."/>
            <person name="Bell C."/>
            <person name="Bharti A.K."/>
            <person name="Crow J.A."/>
            <person name="Grimwood J."/>
            <person name="Kramer R."/>
            <person name="Lindquist E."/>
            <person name="Lucas S."/>
            <person name="Salamov A."/>
            <person name="McFadden G.I."/>
            <person name="Lane C.E."/>
            <person name="Keeling P.J."/>
            <person name="Gray M.W."/>
            <person name="Grigoriev I.V."/>
            <person name="Archibald J.M."/>
        </authorList>
    </citation>
    <scope>NUCLEOTIDE SEQUENCE</scope>
    <source>
        <strain evidence="4">CCMP2712</strain>
    </source>
</reference>
<dbReference type="HOGENOM" id="CLU_041230_0_0_1"/>
<dbReference type="OrthoDB" id="550575at2759"/>